<comment type="caution">
    <text evidence="1">The sequence shown here is derived from an EMBL/GenBank/DDBJ whole genome shotgun (WGS) entry which is preliminary data.</text>
</comment>
<feature type="non-terminal residue" evidence="1">
    <location>
        <position position="1"/>
    </location>
</feature>
<name>X0RFE8_9ZZZZ</name>
<organism evidence="1">
    <name type="scientific">marine sediment metagenome</name>
    <dbReference type="NCBI Taxonomy" id="412755"/>
    <lineage>
        <taxon>unclassified sequences</taxon>
        <taxon>metagenomes</taxon>
        <taxon>ecological metagenomes</taxon>
    </lineage>
</organism>
<evidence type="ECO:0000313" key="1">
    <source>
        <dbReference type="EMBL" id="GAF67629.1"/>
    </source>
</evidence>
<dbReference type="AlphaFoldDB" id="X0RFE8"/>
<gene>
    <name evidence="1" type="ORF">S01H1_14594</name>
</gene>
<reference evidence="1" key="1">
    <citation type="journal article" date="2014" name="Front. Microbiol.">
        <title>High frequency of phylogenetically diverse reductive dehalogenase-homologous genes in deep subseafloor sedimentary metagenomes.</title>
        <authorList>
            <person name="Kawai M."/>
            <person name="Futagami T."/>
            <person name="Toyoda A."/>
            <person name="Takaki Y."/>
            <person name="Nishi S."/>
            <person name="Hori S."/>
            <person name="Arai W."/>
            <person name="Tsubouchi T."/>
            <person name="Morono Y."/>
            <person name="Uchiyama I."/>
            <person name="Ito T."/>
            <person name="Fujiyama A."/>
            <person name="Inagaki F."/>
            <person name="Takami H."/>
        </authorList>
    </citation>
    <scope>NUCLEOTIDE SEQUENCE</scope>
    <source>
        <strain evidence="1">Expedition CK06-06</strain>
    </source>
</reference>
<sequence>WIQNGPAGFVKDKRKTIYDPINELVLEYDLNTDPDELAGQELTDQQARQVIEEITAWRGATILPTPKKRTGQARLFERWLCNWNNRKAWAKYLPNKPATVR</sequence>
<accession>X0RFE8</accession>
<dbReference type="EMBL" id="BARS01007599">
    <property type="protein sequence ID" value="GAF67629.1"/>
    <property type="molecule type" value="Genomic_DNA"/>
</dbReference>
<protein>
    <submittedName>
        <fullName evidence="1">Uncharacterized protein</fullName>
    </submittedName>
</protein>
<proteinExistence type="predicted"/>